<evidence type="ECO:0000313" key="3">
    <source>
        <dbReference type="Proteomes" id="UP000595895"/>
    </source>
</evidence>
<keyword evidence="3" id="KW-1185">Reference proteome</keyword>
<dbReference type="AlphaFoldDB" id="A0A7T7S2Y6"/>
<dbReference type="EMBL" id="CP066802">
    <property type="protein sequence ID" value="QQM68082.1"/>
    <property type="molecule type" value="Genomic_DNA"/>
</dbReference>
<dbReference type="Pfam" id="PF11382">
    <property type="entry name" value="MctB"/>
    <property type="match status" value="1"/>
</dbReference>
<dbReference type="GO" id="GO:0016020">
    <property type="term" value="C:membrane"/>
    <property type="evidence" value="ECO:0007669"/>
    <property type="project" value="InterPro"/>
</dbReference>
<dbReference type="Proteomes" id="UP000595895">
    <property type="component" value="Chromosome"/>
</dbReference>
<protein>
    <submittedName>
        <fullName evidence="2">Copper transporter</fullName>
    </submittedName>
</protein>
<evidence type="ECO:0000313" key="2">
    <source>
        <dbReference type="EMBL" id="QQM68082.1"/>
    </source>
</evidence>
<dbReference type="RefSeq" id="WP_200277568.1">
    <property type="nucleotide sequence ID" value="NZ_CP066802.1"/>
</dbReference>
<proteinExistence type="predicted"/>
<reference evidence="2 3" key="1">
    <citation type="submission" date="2020-12" db="EMBL/GenBank/DDBJ databases">
        <authorList>
            <person name="Zhou J."/>
        </authorList>
    </citation>
    <scope>NUCLEOTIDE SEQUENCE [LARGE SCALE GENOMIC DNA]</scope>
    <source>
        <strain evidence="2 3">CCUG 61299</strain>
    </source>
</reference>
<dbReference type="GO" id="GO:0055070">
    <property type="term" value="P:copper ion homeostasis"/>
    <property type="evidence" value="ECO:0007669"/>
    <property type="project" value="InterPro"/>
</dbReference>
<name>A0A7T7S2Y6_9ACTO</name>
<evidence type="ECO:0000256" key="1">
    <source>
        <dbReference type="SAM" id="MobiDB-lite"/>
    </source>
</evidence>
<dbReference type="InterPro" id="IPR021522">
    <property type="entry name" value="MctB"/>
</dbReference>
<feature type="region of interest" description="Disordered" evidence="1">
    <location>
        <begin position="311"/>
        <end position="336"/>
    </location>
</feature>
<sequence>MIDFRYHLVSLISVFLALAVGVVLGAGPLQNSLGTALNDQVTQLRQDRQAMQTRLETIDQAVNERDSYIAQAAAAMLPGTLSGQKVALVRLPEVDDQDVDSLSKQLGDAGAEVVGQVALTTAWTDPGKDSYRSTYAGQLAAYLPGLSLSSGNSVLGAALGKALTSQGEEASTLMDLLTATKEPLVTVETQPASPATMVVVLGPRAQEQPVAPTAPATPGNDPGQWVLAVHGLSTKAPAVVLGEAATPTGLVSLLRKEQTPVSTVDSVGQVSASVSTALALAAVSRGSVQHYGFDKGADSVMPEVPPVPVPLVPAVPASPGEDPGAGTQPADAQTEG</sequence>
<dbReference type="KEGG" id="awe:JG540_04385"/>
<accession>A0A7T7S2Y6</accession>
<organism evidence="2 3">
    <name type="scientific">Actinomyces weissii</name>
    <dbReference type="NCBI Taxonomy" id="675090"/>
    <lineage>
        <taxon>Bacteria</taxon>
        <taxon>Bacillati</taxon>
        <taxon>Actinomycetota</taxon>
        <taxon>Actinomycetes</taxon>
        <taxon>Actinomycetales</taxon>
        <taxon>Actinomycetaceae</taxon>
        <taxon>Actinomyces</taxon>
    </lineage>
</organism>
<gene>
    <name evidence="2" type="ORF">JG540_04385</name>
</gene>